<comment type="caution">
    <text evidence="1">The sequence shown here is derived from an EMBL/GenBank/DDBJ whole genome shotgun (WGS) entry which is preliminary data.</text>
</comment>
<reference evidence="1" key="1">
    <citation type="journal article" date="2023" name="Plant J.">
        <title>Genome sequences and population genomics provide insights into the demographic history, inbreeding, and mutation load of two 'living fossil' tree species of Dipteronia.</title>
        <authorList>
            <person name="Feng Y."/>
            <person name="Comes H.P."/>
            <person name="Chen J."/>
            <person name="Zhu S."/>
            <person name="Lu R."/>
            <person name="Zhang X."/>
            <person name="Li P."/>
            <person name="Qiu J."/>
            <person name="Olsen K.M."/>
            <person name="Qiu Y."/>
        </authorList>
    </citation>
    <scope>NUCLEOTIDE SEQUENCE</scope>
    <source>
        <strain evidence="1">KIB01</strain>
    </source>
</reference>
<gene>
    <name evidence="1" type="ORF">Ddye_016171</name>
</gene>
<dbReference type="AlphaFoldDB" id="A0AAD9U6D7"/>
<proteinExistence type="predicted"/>
<dbReference type="EMBL" id="JANJYI010000005">
    <property type="protein sequence ID" value="KAK2648682.1"/>
    <property type="molecule type" value="Genomic_DNA"/>
</dbReference>
<keyword evidence="2" id="KW-1185">Reference proteome</keyword>
<evidence type="ECO:0000313" key="2">
    <source>
        <dbReference type="Proteomes" id="UP001280121"/>
    </source>
</evidence>
<sequence length="76" mass="8265">MCENLEASQQEEDRGSESKFAFDWKIVLVGSVSGLVVGVILGNEFCTDITEWVAIDEIEENVGTGLVDALVFLPTT</sequence>
<evidence type="ECO:0000313" key="1">
    <source>
        <dbReference type="EMBL" id="KAK2648682.1"/>
    </source>
</evidence>
<protein>
    <submittedName>
        <fullName evidence="1">Uncharacterized protein</fullName>
    </submittedName>
</protein>
<name>A0AAD9U6D7_9ROSI</name>
<dbReference type="Proteomes" id="UP001280121">
    <property type="component" value="Unassembled WGS sequence"/>
</dbReference>
<organism evidence="1 2">
    <name type="scientific">Dipteronia dyeriana</name>
    <dbReference type="NCBI Taxonomy" id="168575"/>
    <lineage>
        <taxon>Eukaryota</taxon>
        <taxon>Viridiplantae</taxon>
        <taxon>Streptophyta</taxon>
        <taxon>Embryophyta</taxon>
        <taxon>Tracheophyta</taxon>
        <taxon>Spermatophyta</taxon>
        <taxon>Magnoliopsida</taxon>
        <taxon>eudicotyledons</taxon>
        <taxon>Gunneridae</taxon>
        <taxon>Pentapetalae</taxon>
        <taxon>rosids</taxon>
        <taxon>malvids</taxon>
        <taxon>Sapindales</taxon>
        <taxon>Sapindaceae</taxon>
        <taxon>Hippocastanoideae</taxon>
        <taxon>Acereae</taxon>
        <taxon>Dipteronia</taxon>
    </lineage>
</organism>
<accession>A0AAD9U6D7</accession>